<evidence type="ECO:0000313" key="2">
    <source>
        <dbReference type="EnsemblMetazoa" id="ASIC013560-PA"/>
    </source>
</evidence>
<keyword evidence="3" id="KW-1185">Reference proteome</keyword>
<dbReference type="EnsemblMetazoa" id="ASIC013560-RA">
    <property type="protein sequence ID" value="ASIC013560-PA"/>
    <property type="gene ID" value="ASIC013560"/>
</dbReference>
<name>A0A084W5S9_ANOSI</name>
<sequence>MLRRPDKRLRPVIERIAECINFCIVPSCIPGDSKDRDRGDIDASSERSRAQTKANASKAIWLVRYSFNRAASRTRPTQWSLQTPLLWGVMGVSFSDAVIDGPLGRRPRAIILSGPFGVRHRALSKGARGTSPGSGVRLHESTTEWTMQLPFAAVKRSREW</sequence>
<protein>
    <submittedName>
        <fullName evidence="1 2">Uncharacterized protein</fullName>
    </submittedName>
</protein>
<dbReference type="AlphaFoldDB" id="A0A084W5S9"/>
<proteinExistence type="predicted"/>
<accession>A0A084W5S9</accession>
<dbReference type="VEuPathDB" id="VectorBase:ASIC013560"/>
<evidence type="ECO:0000313" key="3">
    <source>
        <dbReference type="Proteomes" id="UP000030765"/>
    </source>
</evidence>
<reference evidence="1 3" key="1">
    <citation type="journal article" date="2014" name="BMC Genomics">
        <title>Genome sequence of Anopheles sinensis provides insight into genetics basis of mosquito competence for malaria parasites.</title>
        <authorList>
            <person name="Zhou D."/>
            <person name="Zhang D."/>
            <person name="Ding G."/>
            <person name="Shi L."/>
            <person name="Hou Q."/>
            <person name="Ye Y."/>
            <person name="Xu Y."/>
            <person name="Zhou H."/>
            <person name="Xiong C."/>
            <person name="Li S."/>
            <person name="Yu J."/>
            <person name="Hong S."/>
            <person name="Yu X."/>
            <person name="Zou P."/>
            <person name="Chen C."/>
            <person name="Chang X."/>
            <person name="Wang W."/>
            <person name="Lv Y."/>
            <person name="Sun Y."/>
            <person name="Ma L."/>
            <person name="Shen B."/>
            <person name="Zhu C."/>
        </authorList>
    </citation>
    <scope>NUCLEOTIDE SEQUENCE [LARGE SCALE GENOMIC DNA]</scope>
</reference>
<dbReference type="EMBL" id="ATLV01020692">
    <property type="status" value="NOT_ANNOTATED_CDS"/>
    <property type="molecule type" value="Genomic_DNA"/>
</dbReference>
<dbReference type="Proteomes" id="UP000030765">
    <property type="component" value="Unassembled WGS sequence"/>
</dbReference>
<reference evidence="2" key="2">
    <citation type="submission" date="2020-05" db="UniProtKB">
        <authorList>
            <consortium name="EnsemblMetazoa"/>
        </authorList>
    </citation>
    <scope>IDENTIFICATION</scope>
</reference>
<dbReference type="EMBL" id="KE525305">
    <property type="protein sequence ID" value="KFB45573.1"/>
    <property type="molecule type" value="Genomic_DNA"/>
</dbReference>
<gene>
    <name evidence="1" type="ORF">ZHAS_00013560</name>
</gene>
<organism evidence="1">
    <name type="scientific">Anopheles sinensis</name>
    <name type="common">Mosquito</name>
    <dbReference type="NCBI Taxonomy" id="74873"/>
    <lineage>
        <taxon>Eukaryota</taxon>
        <taxon>Metazoa</taxon>
        <taxon>Ecdysozoa</taxon>
        <taxon>Arthropoda</taxon>
        <taxon>Hexapoda</taxon>
        <taxon>Insecta</taxon>
        <taxon>Pterygota</taxon>
        <taxon>Neoptera</taxon>
        <taxon>Endopterygota</taxon>
        <taxon>Diptera</taxon>
        <taxon>Nematocera</taxon>
        <taxon>Culicoidea</taxon>
        <taxon>Culicidae</taxon>
        <taxon>Anophelinae</taxon>
        <taxon>Anopheles</taxon>
    </lineage>
</organism>
<evidence type="ECO:0000313" key="1">
    <source>
        <dbReference type="EMBL" id="KFB45573.1"/>
    </source>
</evidence>